<protein>
    <submittedName>
        <fullName evidence="1">Uncharacterized protein</fullName>
    </submittedName>
</protein>
<organism evidence="1 2">
    <name type="scientific">Arenibacter algicola</name>
    <dbReference type="NCBI Taxonomy" id="616991"/>
    <lineage>
        <taxon>Bacteria</taxon>
        <taxon>Pseudomonadati</taxon>
        <taxon>Bacteroidota</taxon>
        <taxon>Flavobacteriia</taxon>
        <taxon>Flavobacteriales</taxon>
        <taxon>Flavobacteriaceae</taxon>
        <taxon>Arenibacter</taxon>
    </lineage>
</organism>
<dbReference type="Proteomes" id="UP000204551">
    <property type="component" value="Chromosome"/>
</dbReference>
<evidence type="ECO:0000313" key="2">
    <source>
        <dbReference type="Proteomes" id="UP000204551"/>
    </source>
</evidence>
<dbReference type="eggNOG" id="COG3119">
    <property type="taxonomic scope" value="Bacteria"/>
</dbReference>
<gene>
    <name evidence="1" type="ORF">AREALGSMS7_02620</name>
</gene>
<evidence type="ECO:0000313" key="1">
    <source>
        <dbReference type="EMBL" id="ASO06062.1"/>
    </source>
</evidence>
<proteinExistence type="predicted"/>
<name>A0A221UXL3_9FLAO</name>
<sequence length="36" mass="4051">MPTVFKELYIAQLNTDIVKALMSLLEKGNTGLLDRN</sequence>
<reference evidence="1 2" key="1">
    <citation type="submission" date="2017-07" db="EMBL/GenBank/DDBJ databases">
        <title>Genome Sequence of Arenibacter algicola Strain SMS7 Isolated from a culture of the Diatom Skeletonema marinoi.</title>
        <authorList>
            <person name="Topel M."/>
            <person name="Pinder M.I.M."/>
            <person name="Johansson O.N."/>
            <person name="Kourtchenko O."/>
            <person name="Godhe A."/>
            <person name="Clarke A.K."/>
        </authorList>
    </citation>
    <scope>NUCLEOTIDE SEQUENCE [LARGE SCALE GENOMIC DNA]</scope>
    <source>
        <strain evidence="1 2">SMS7</strain>
    </source>
</reference>
<dbReference type="STRING" id="616991.GCA_000733925_00924"/>
<dbReference type="KEGG" id="aalg:AREALGSMS7_02620"/>
<dbReference type="AlphaFoldDB" id="A0A221UXL3"/>
<dbReference type="EMBL" id="CP022515">
    <property type="protein sequence ID" value="ASO06062.1"/>
    <property type="molecule type" value="Genomic_DNA"/>
</dbReference>
<accession>A0A221UXL3</accession>